<dbReference type="Proteomes" id="UP000230069">
    <property type="component" value="Unassembled WGS sequence"/>
</dbReference>
<proteinExistence type="predicted"/>
<accession>A0A2G5ECF0</accession>
<name>A0A2G5ECF0_AQUCA</name>
<reference evidence="1 2" key="1">
    <citation type="submission" date="2017-09" db="EMBL/GenBank/DDBJ databases">
        <title>WGS assembly of Aquilegia coerulea Goldsmith.</title>
        <authorList>
            <person name="Hodges S."/>
            <person name="Kramer E."/>
            <person name="Nordborg M."/>
            <person name="Tomkins J."/>
            <person name="Borevitz J."/>
            <person name="Derieg N."/>
            <person name="Yan J."/>
            <person name="Mihaltcheva S."/>
            <person name="Hayes R.D."/>
            <person name="Rokhsar D."/>
        </authorList>
    </citation>
    <scope>NUCLEOTIDE SEQUENCE [LARGE SCALE GENOMIC DNA]</scope>
    <source>
        <strain evidence="2">cv. Goldsmith</strain>
    </source>
</reference>
<evidence type="ECO:0000313" key="2">
    <source>
        <dbReference type="Proteomes" id="UP000230069"/>
    </source>
</evidence>
<dbReference type="InParanoid" id="A0A2G5ECF0"/>
<sequence length="87" mass="9780">MKATTTTKSVGDLNSQPSPALKCHPLLAHYATIGDTSNKKNVNKEPTSHQKLVCDTMMCYRVYMTVNPKNQNFVEVTTVTNFCRETR</sequence>
<evidence type="ECO:0000313" key="1">
    <source>
        <dbReference type="EMBL" id="PIA53439.1"/>
    </source>
</evidence>
<protein>
    <submittedName>
        <fullName evidence="1">Uncharacterized protein</fullName>
    </submittedName>
</protein>
<dbReference type="EMBL" id="KZ305026">
    <property type="protein sequence ID" value="PIA53439.1"/>
    <property type="molecule type" value="Genomic_DNA"/>
</dbReference>
<gene>
    <name evidence="1" type="ORF">AQUCO_00900192v1</name>
</gene>
<dbReference type="AlphaFoldDB" id="A0A2G5ECF0"/>
<organism evidence="1 2">
    <name type="scientific">Aquilegia coerulea</name>
    <name type="common">Rocky mountain columbine</name>
    <dbReference type="NCBI Taxonomy" id="218851"/>
    <lineage>
        <taxon>Eukaryota</taxon>
        <taxon>Viridiplantae</taxon>
        <taxon>Streptophyta</taxon>
        <taxon>Embryophyta</taxon>
        <taxon>Tracheophyta</taxon>
        <taxon>Spermatophyta</taxon>
        <taxon>Magnoliopsida</taxon>
        <taxon>Ranunculales</taxon>
        <taxon>Ranunculaceae</taxon>
        <taxon>Thalictroideae</taxon>
        <taxon>Aquilegia</taxon>
    </lineage>
</organism>
<keyword evidence="2" id="KW-1185">Reference proteome</keyword>